<dbReference type="EMBL" id="CM024806">
    <property type="protein sequence ID" value="KAG8009198.1"/>
    <property type="molecule type" value="Genomic_DNA"/>
</dbReference>
<reference evidence="1" key="1">
    <citation type="submission" date="2020-04" db="EMBL/GenBank/DDBJ databases">
        <title>A chromosome-scale assembly and high-density genetic map of the yellow drum (Nibea albiflora) genome.</title>
        <authorList>
            <person name="Xu D."/>
            <person name="Zhang W."/>
            <person name="Chen R."/>
            <person name="Tan P."/>
            <person name="Wang L."/>
            <person name="Song H."/>
            <person name="Tian L."/>
            <person name="Zhu Q."/>
            <person name="Wang B."/>
        </authorList>
    </citation>
    <scope>NUCLEOTIDE SEQUENCE</scope>
    <source>
        <strain evidence="1">ZJHYS-2018</strain>
    </source>
</reference>
<name>A0ACB7F591_NIBAL</name>
<organism evidence="1 2">
    <name type="scientific">Nibea albiflora</name>
    <name type="common">Yellow drum</name>
    <name type="synonym">Corvina albiflora</name>
    <dbReference type="NCBI Taxonomy" id="240163"/>
    <lineage>
        <taxon>Eukaryota</taxon>
        <taxon>Metazoa</taxon>
        <taxon>Chordata</taxon>
        <taxon>Craniata</taxon>
        <taxon>Vertebrata</taxon>
        <taxon>Euteleostomi</taxon>
        <taxon>Actinopterygii</taxon>
        <taxon>Neopterygii</taxon>
        <taxon>Teleostei</taxon>
        <taxon>Neoteleostei</taxon>
        <taxon>Acanthomorphata</taxon>
        <taxon>Eupercaria</taxon>
        <taxon>Sciaenidae</taxon>
        <taxon>Nibea</taxon>
    </lineage>
</organism>
<comment type="caution">
    <text evidence="1">The sequence shown here is derived from an EMBL/GenBank/DDBJ whole genome shotgun (WGS) entry which is preliminary data.</text>
</comment>
<dbReference type="Proteomes" id="UP000805704">
    <property type="component" value="Chromosome 18"/>
</dbReference>
<evidence type="ECO:0000313" key="2">
    <source>
        <dbReference type="Proteomes" id="UP000805704"/>
    </source>
</evidence>
<accession>A0ACB7F591</accession>
<keyword evidence="2" id="KW-1185">Reference proteome</keyword>
<protein>
    <submittedName>
        <fullName evidence="1">Uncharacterized protein</fullName>
    </submittedName>
</protein>
<proteinExistence type="predicted"/>
<gene>
    <name evidence="1" type="ORF">GBF38_011918</name>
</gene>
<evidence type="ECO:0000313" key="1">
    <source>
        <dbReference type="EMBL" id="KAG8009198.1"/>
    </source>
</evidence>
<sequence>MQNNIMSTICRKTKTGPDEVKVRHEGVMWRCEEEVRSMLSCNTYSEIPVNLLGNSADASKSGLDAGLPTGKESRVHVPANHVRFGGRQALTLSAGESSWAKNSSPEEEGDELEKTAA</sequence>